<reference evidence="1 5" key="1">
    <citation type="journal article" date="2015" name="PLoS ONE">
        <title>Genomic analysis reveals the molecular basis for capsule loss in the group B streptococcus population.</title>
        <authorList>
            <consortium name="DEVANI Consortium"/>
            <person name="Rosini R."/>
            <person name="Campisi E."/>
            <person name="De Chiara M."/>
            <person name="Tettelin H."/>
            <person name="Rinaudo D."/>
            <person name="Toniolo C."/>
            <person name="Metruccio M."/>
            <person name="Guidotti S."/>
            <person name="Sorensen U.B."/>
            <person name="Kilian M."/>
            <person name="Ramirez M."/>
            <person name="Janulczyk R."/>
            <person name="Donati C."/>
            <person name="Grandi G."/>
            <person name="Margarit I."/>
        </authorList>
    </citation>
    <scope>NUCLEOTIDE SEQUENCE [LARGE SCALE GENOMIC DNA]</scope>
    <source>
        <strain evidence="1 5">ES-PW-063</strain>
    </source>
</reference>
<evidence type="ECO:0000313" key="7">
    <source>
        <dbReference type="Proteomes" id="UP000256718"/>
    </source>
</evidence>
<dbReference type="Proteomes" id="UP000268870">
    <property type="component" value="Chromosome"/>
</dbReference>
<dbReference type="OMA" id="PDNHIVY"/>
<proteinExistence type="predicted"/>
<evidence type="ECO:0000313" key="5">
    <source>
        <dbReference type="Proteomes" id="UP000035174"/>
    </source>
</evidence>
<dbReference type="RefSeq" id="WP_001288731.1">
    <property type="nucleotide sequence ID" value="NZ_AP018935.1"/>
</dbReference>
<evidence type="ECO:0000313" key="3">
    <source>
        <dbReference type="EMBL" id="RDY80468.1"/>
    </source>
</evidence>
<dbReference type="Proteomes" id="UP000256718">
    <property type="component" value="Unassembled WGS sequence"/>
</dbReference>
<sequence>MSEFLSAKPIGHNDSSNTILRIIENTKYIHHYDGKVVVEIPPQKEPIKVFFMDSRLHYLEFSDICRYVTVVLKNSTVDNITNLGLDNHIVYDNGDDMVDPLPSIQHGLFLNDD</sequence>
<gene>
    <name evidence="2" type="ORF">AX245_05610</name>
    <name evidence="3" type="ORF">C4618_07835</name>
    <name evidence="4" type="ORF">NCTC8184_01810</name>
    <name evidence="1" type="ORF">WA45_08960</name>
</gene>
<evidence type="ECO:0000313" key="1">
    <source>
        <dbReference type="EMBL" id="KLJ28396.1"/>
    </source>
</evidence>
<dbReference type="Proteomes" id="UP000035174">
    <property type="component" value="Unassembled WGS sequence"/>
</dbReference>
<evidence type="ECO:0000313" key="4">
    <source>
        <dbReference type="EMBL" id="VED65750.1"/>
    </source>
</evidence>
<evidence type="ECO:0000313" key="6">
    <source>
        <dbReference type="Proteomes" id="UP000093122"/>
    </source>
</evidence>
<evidence type="ECO:0000313" key="8">
    <source>
        <dbReference type="Proteomes" id="UP000268870"/>
    </source>
</evidence>
<dbReference type="EMBL" id="MAWT01000033">
    <property type="protein sequence ID" value="OCM71297.1"/>
    <property type="molecule type" value="Genomic_DNA"/>
</dbReference>
<accession>A0A0E1EGA3</accession>
<dbReference type="GeneID" id="66885578"/>
<dbReference type="AlphaFoldDB" id="A0A0E1EGA3"/>
<dbReference type="KEGG" id="sagg:EN73_03805"/>
<dbReference type="EMBL" id="LCVB01000032">
    <property type="protein sequence ID" value="KLJ28396.1"/>
    <property type="molecule type" value="Genomic_DNA"/>
</dbReference>
<reference evidence="3 7" key="3">
    <citation type="journal article" date="2018" name="Emerg. Microbes Infect.">
        <title>Phenotypic and molecular analysis of nontypeable Group B streptococci: identification of cps2a and hybrid cps2a/cps5 Group B streptococcal capsule gene clusters.</title>
        <authorList>
            <person name="Alhhazmi A."/>
            <person name="Tyrrell G.J."/>
        </authorList>
    </citation>
    <scope>NUCLEOTIDE SEQUENCE [LARGE SCALE GENOMIC DNA]</scope>
    <source>
        <strain evidence="3 7">PLGBS17</strain>
    </source>
</reference>
<evidence type="ECO:0000313" key="2">
    <source>
        <dbReference type="EMBL" id="OCM71297.1"/>
    </source>
</evidence>
<dbReference type="EMBL" id="LR134265">
    <property type="protein sequence ID" value="VED65750.1"/>
    <property type="molecule type" value="Genomic_DNA"/>
</dbReference>
<dbReference type="KEGG" id="sage:EN72_04105"/>
<dbReference type="Proteomes" id="UP000093122">
    <property type="component" value="Unassembled WGS sequence"/>
</dbReference>
<dbReference type="EMBL" id="QHGZ01000169">
    <property type="protein sequence ID" value="RDY80468.1"/>
    <property type="molecule type" value="Genomic_DNA"/>
</dbReference>
<name>A0A0E1EGA3_STRAG</name>
<protein>
    <submittedName>
        <fullName evidence="3">Uncharacterized protein</fullName>
    </submittedName>
</protein>
<organism evidence="3 7">
    <name type="scientific">Streptococcus agalactiae</name>
    <dbReference type="NCBI Taxonomy" id="1311"/>
    <lineage>
        <taxon>Bacteria</taxon>
        <taxon>Bacillati</taxon>
        <taxon>Bacillota</taxon>
        <taxon>Bacilli</taxon>
        <taxon>Lactobacillales</taxon>
        <taxon>Streptococcaceae</taxon>
        <taxon>Streptococcus</taxon>
    </lineage>
</organism>
<reference evidence="4 8" key="4">
    <citation type="submission" date="2018-12" db="EMBL/GenBank/DDBJ databases">
        <authorList>
            <consortium name="Pathogen Informatics"/>
        </authorList>
    </citation>
    <scope>NUCLEOTIDE SEQUENCE [LARGE SCALE GENOMIC DNA]</scope>
    <source>
        <strain evidence="4 8">NCTC8184</strain>
    </source>
</reference>
<reference evidence="2 6" key="2">
    <citation type="journal article" date="2016" name="Sci. Rep.">
        <title>Serotype IV Streptococcus agalactiae ST-452 has arisen from large genomic recombination events between CC23 and the hypervirulent CC17 lineages.</title>
        <authorList>
            <person name="Campisi E."/>
            <person name="Rinaudo C.D."/>
            <person name="Donati C."/>
            <person name="Barucco M."/>
            <person name="Torricelli G."/>
            <person name="Edwards M.S."/>
            <person name="Baker C.J."/>
            <person name="Margarit I."/>
            <person name="Rosini R."/>
        </authorList>
    </citation>
    <scope>NUCLEOTIDE SEQUENCE [LARGE SCALE GENOMIC DNA]</scope>
    <source>
        <strain evidence="2 6">CZ-PW-140</strain>
    </source>
</reference>